<dbReference type="SMART" id="SM00267">
    <property type="entry name" value="GGDEF"/>
    <property type="match status" value="1"/>
</dbReference>
<feature type="transmembrane region" description="Helical" evidence="1">
    <location>
        <begin position="94"/>
        <end position="111"/>
    </location>
</feature>
<feature type="domain" description="HD-GYP" evidence="4">
    <location>
        <begin position="223"/>
        <end position="437"/>
    </location>
</feature>
<reference evidence="5 6" key="1">
    <citation type="submission" date="2018-04" db="EMBL/GenBank/DDBJ databases">
        <title>Polynucleobacter sp. LimPoW16 genome.</title>
        <authorList>
            <person name="Hahn M.W."/>
        </authorList>
    </citation>
    <scope>NUCLEOTIDE SEQUENCE [LARGE SCALE GENOMIC DNA]</scope>
    <source>
        <strain evidence="5 6">LimPoW16</strain>
    </source>
</reference>
<dbReference type="Pfam" id="PF13487">
    <property type="entry name" value="HD_5"/>
    <property type="match status" value="1"/>
</dbReference>
<sequence>MELFNQFFYLSYGLIVLMIFLGSLTGKAQSSSAKSHHYWSTALILMVLSSFSFFLAGFSSTYFLSFANTALVFSGLATLLFIRSWRYKRELISSRVFWIGMMVFLVAFELLRQYGSFNARVFLISGAILVLNIAALIEVLIQLRKEKSRQLYVLCLAFALQAVVIVLRMYITNHVSSNANTIYEENQLPAILRGVGLASNLLIYVAIGNILLERLWKKEERKSSNAELKMLSSLNALALARDNETGSHIIRTQRYVKLLAERLIKNGHYLDRLSAKTVDCLFKASPLHDIGKVGIPDNILYKDGPLTKDEWGIMKTHTTIGGDVLSSAKAQLDEELEEDDVIEAAIEIAGAHHERWDGQGYPKGLAGQDIPLSARIMALADIYDALVSERVYKSEWRHEDAVEEILNKKGTHFDPHIVDAFIAEKEAFQTIAQKYKDDKSEFKVFTNQVQSSDHKLRRSEEKFQVLFEHSPIGMALITLATGKFIEVNTALLEYTGYTKEEFLKLSFWDITPPEYVDYERSQLEQLSQTGFFAPYQKEYIRKDGSRFPISISGFTVVDADGQKLVWGIIEDITIKQKVLKQDTTRNTVLELMAKNTSAEVVLLQIISDIEKNRPGTFCSILLLNQEGNGFKVGAAPRIPAFFNEAIEQLVLAPGVACCGDAIATGLNSIAENLDTHPNWSFAKPWVEKAGFKSCWSHPVYSSKGEILATFATYRKEIHSPSAEELAEIEVVSSLVSIVLERKILEERVEKLALYDYLTGLPNRYLLMDRIKLAMSISKRSKLYGAILFIDLDKLKVLNDQYGHHMGDLLLAESAKRMQSCIREIDTVARFGGDEFVIILSEISLSVDKTLEQVSVISSKILSALIEPYYLQHDGKMIEHHSSASIGCKVFFDDSDTPDHVLKLADVSMYRAKKLGGNRVDLFS</sequence>
<dbReference type="InterPro" id="IPR043128">
    <property type="entry name" value="Rev_trsase/Diguanyl_cyclase"/>
</dbReference>
<dbReference type="CDD" id="cd01949">
    <property type="entry name" value="GGDEF"/>
    <property type="match status" value="1"/>
</dbReference>
<dbReference type="PROSITE" id="PS51832">
    <property type="entry name" value="HD_GYP"/>
    <property type="match status" value="1"/>
</dbReference>
<dbReference type="SUPFAM" id="SSF55785">
    <property type="entry name" value="PYP-like sensor domain (PAS domain)"/>
    <property type="match status" value="1"/>
</dbReference>
<dbReference type="SUPFAM" id="SSF109604">
    <property type="entry name" value="HD-domain/PDEase-like"/>
    <property type="match status" value="1"/>
</dbReference>
<protein>
    <recommendedName>
        <fullName evidence="7">PAS domain S-box-containing protein/diguanylate cyclase (GGDEF) domain-containing protein</fullName>
    </recommendedName>
</protein>
<feature type="transmembrane region" description="Helical" evidence="1">
    <location>
        <begin position="151"/>
        <end position="171"/>
    </location>
</feature>
<gene>
    <name evidence="5" type="ORF">DCO16_02085</name>
</gene>
<dbReference type="Proteomes" id="UP000500806">
    <property type="component" value="Chromosome"/>
</dbReference>
<dbReference type="InterPro" id="IPR000014">
    <property type="entry name" value="PAS"/>
</dbReference>
<dbReference type="PANTHER" id="PTHR45228:SF5">
    <property type="entry name" value="CYCLIC DI-GMP PHOSPHODIESTERASE VC_1348-RELATED"/>
    <property type="match status" value="1"/>
</dbReference>
<dbReference type="PROSITE" id="PS50887">
    <property type="entry name" value="GGDEF"/>
    <property type="match status" value="1"/>
</dbReference>
<dbReference type="InterPro" id="IPR003607">
    <property type="entry name" value="HD/PDEase_dom"/>
</dbReference>
<evidence type="ECO:0000256" key="1">
    <source>
        <dbReference type="SAM" id="Phobius"/>
    </source>
</evidence>
<dbReference type="InterPro" id="IPR037522">
    <property type="entry name" value="HD_GYP_dom"/>
</dbReference>
<dbReference type="InterPro" id="IPR029787">
    <property type="entry name" value="Nucleotide_cyclase"/>
</dbReference>
<dbReference type="PANTHER" id="PTHR45228">
    <property type="entry name" value="CYCLIC DI-GMP PHOSPHODIESTERASE TM_0186-RELATED"/>
    <property type="match status" value="1"/>
</dbReference>
<dbReference type="GO" id="GO:0008081">
    <property type="term" value="F:phosphoric diester hydrolase activity"/>
    <property type="evidence" value="ECO:0007669"/>
    <property type="project" value="UniProtKB-ARBA"/>
</dbReference>
<dbReference type="SMART" id="SM00471">
    <property type="entry name" value="HDc"/>
    <property type="match status" value="1"/>
</dbReference>
<dbReference type="InterPro" id="IPR035965">
    <property type="entry name" value="PAS-like_dom_sf"/>
</dbReference>
<dbReference type="Gene3D" id="1.10.3210.10">
    <property type="entry name" value="Hypothetical protein af1432"/>
    <property type="match status" value="1"/>
</dbReference>
<dbReference type="Gene3D" id="3.30.450.20">
    <property type="entry name" value="PAS domain"/>
    <property type="match status" value="1"/>
</dbReference>
<dbReference type="PROSITE" id="PS50112">
    <property type="entry name" value="PAS"/>
    <property type="match status" value="1"/>
</dbReference>
<keyword evidence="6" id="KW-1185">Reference proteome</keyword>
<dbReference type="Pfam" id="PF13426">
    <property type="entry name" value="PAS_9"/>
    <property type="match status" value="1"/>
</dbReference>
<dbReference type="KEGG" id="pani:DCO16_02085"/>
<dbReference type="Gene3D" id="3.30.70.270">
    <property type="match status" value="1"/>
</dbReference>
<dbReference type="SMART" id="SM00091">
    <property type="entry name" value="PAS"/>
    <property type="match status" value="1"/>
</dbReference>
<dbReference type="InterPro" id="IPR000160">
    <property type="entry name" value="GGDEF_dom"/>
</dbReference>
<dbReference type="EMBL" id="CP028941">
    <property type="protein sequence ID" value="QKM61973.1"/>
    <property type="molecule type" value="Genomic_DNA"/>
</dbReference>
<feature type="transmembrane region" description="Helical" evidence="1">
    <location>
        <begin position="6"/>
        <end position="26"/>
    </location>
</feature>
<dbReference type="Gene3D" id="3.30.450.40">
    <property type="match status" value="1"/>
</dbReference>
<dbReference type="InterPro" id="IPR052020">
    <property type="entry name" value="Cyclic_di-GMP/3'3'-cGAMP_PDE"/>
</dbReference>
<keyword evidence="1" id="KW-0812">Transmembrane</keyword>
<feature type="transmembrane region" description="Helical" evidence="1">
    <location>
        <begin position="62"/>
        <end position="82"/>
    </location>
</feature>
<evidence type="ECO:0000259" key="3">
    <source>
        <dbReference type="PROSITE" id="PS50887"/>
    </source>
</evidence>
<evidence type="ECO:0008006" key="7">
    <source>
        <dbReference type="Google" id="ProtNLM"/>
    </source>
</evidence>
<proteinExistence type="predicted"/>
<name>A0A6M9Q171_9BURK</name>
<dbReference type="NCBIfam" id="TIGR00229">
    <property type="entry name" value="sensory_box"/>
    <property type="match status" value="1"/>
</dbReference>
<dbReference type="SUPFAM" id="SSF55781">
    <property type="entry name" value="GAF domain-like"/>
    <property type="match status" value="1"/>
</dbReference>
<dbReference type="InterPro" id="IPR029016">
    <property type="entry name" value="GAF-like_dom_sf"/>
</dbReference>
<dbReference type="Pfam" id="PF13185">
    <property type="entry name" value="GAF_2"/>
    <property type="match status" value="1"/>
</dbReference>
<evidence type="ECO:0000313" key="6">
    <source>
        <dbReference type="Proteomes" id="UP000500806"/>
    </source>
</evidence>
<feature type="transmembrane region" description="Helical" evidence="1">
    <location>
        <begin position="38"/>
        <end position="56"/>
    </location>
</feature>
<dbReference type="SUPFAM" id="SSF55073">
    <property type="entry name" value="Nucleotide cyclase"/>
    <property type="match status" value="1"/>
</dbReference>
<evidence type="ECO:0000313" key="5">
    <source>
        <dbReference type="EMBL" id="QKM61973.1"/>
    </source>
</evidence>
<dbReference type="RefSeq" id="WP_173942127.1">
    <property type="nucleotide sequence ID" value="NZ_CBCSCD010000005.1"/>
</dbReference>
<feature type="domain" description="GGDEF" evidence="3">
    <location>
        <begin position="782"/>
        <end position="923"/>
    </location>
</feature>
<dbReference type="InterPro" id="IPR003018">
    <property type="entry name" value="GAF"/>
</dbReference>
<keyword evidence="1" id="KW-1133">Transmembrane helix</keyword>
<feature type="transmembrane region" description="Helical" evidence="1">
    <location>
        <begin position="117"/>
        <end position="139"/>
    </location>
</feature>
<dbReference type="NCBIfam" id="TIGR00254">
    <property type="entry name" value="GGDEF"/>
    <property type="match status" value="1"/>
</dbReference>
<dbReference type="CDD" id="cd00077">
    <property type="entry name" value="HDc"/>
    <property type="match status" value="1"/>
</dbReference>
<evidence type="ECO:0000259" key="4">
    <source>
        <dbReference type="PROSITE" id="PS51832"/>
    </source>
</evidence>
<evidence type="ECO:0000259" key="2">
    <source>
        <dbReference type="PROSITE" id="PS50112"/>
    </source>
</evidence>
<dbReference type="Pfam" id="PF00990">
    <property type="entry name" value="GGDEF"/>
    <property type="match status" value="1"/>
</dbReference>
<keyword evidence="1" id="KW-0472">Membrane</keyword>
<accession>A0A6M9Q171</accession>
<dbReference type="CDD" id="cd00130">
    <property type="entry name" value="PAS"/>
    <property type="match status" value="1"/>
</dbReference>
<dbReference type="AlphaFoldDB" id="A0A6M9Q171"/>
<feature type="domain" description="PAS" evidence="2">
    <location>
        <begin position="459"/>
        <end position="530"/>
    </location>
</feature>
<organism evidence="5 6">
    <name type="scientific">Polynucleobacter antarcticus</name>
    <dbReference type="NCBI Taxonomy" id="1743162"/>
    <lineage>
        <taxon>Bacteria</taxon>
        <taxon>Pseudomonadati</taxon>
        <taxon>Pseudomonadota</taxon>
        <taxon>Betaproteobacteria</taxon>
        <taxon>Burkholderiales</taxon>
        <taxon>Burkholderiaceae</taxon>
        <taxon>Polynucleobacter</taxon>
    </lineage>
</organism>